<accession>A0ABU0THD6</accession>
<evidence type="ECO:0000313" key="2">
    <source>
        <dbReference type="Proteomes" id="UP001225072"/>
    </source>
</evidence>
<name>A0ABU0THD6_9FLAO</name>
<evidence type="ECO:0000313" key="1">
    <source>
        <dbReference type="EMBL" id="MDQ1096459.1"/>
    </source>
</evidence>
<keyword evidence="2" id="KW-1185">Reference proteome</keyword>
<gene>
    <name evidence="1" type="ORF">QE404_001606</name>
</gene>
<dbReference type="EMBL" id="JAUTAL010000001">
    <property type="protein sequence ID" value="MDQ1096459.1"/>
    <property type="molecule type" value="Genomic_DNA"/>
</dbReference>
<protein>
    <submittedName>
        <fullName evidence="1">Uncharacterized protein</fullName>
    </submittedName>
</protein>
<reference evidence="1 2" key="1">
    <citation type="submission" date="2023-07" db="EMBL/GenBank/DDBJ databases">
        <title>Functional and genomic diversity of the sorghum phyllosphere microbiome.</title>
        <authorList>
            <person name="Shade A."/>
        </authorList>
    </citation>
    <scope>NUCLEOTIDE SEQUENCE [LARGE SCALE GENOMIC DNA]</scope>
    <source>
        <strain evidence="1 2">SORGH_AS_1064</strain>
    </source>
</reference>
<dbReference type="Proteomes" id="UP001225072">
    <property type="component" value="Unassembled WGS sequence"/>
</dbReference>
<proteinExistence type="predicted"/>
<comment type="caution">
    <text evidence="1">The sequence shown here is derived from an EMBL/GenBank/DDBJ whole genome shotgun (WGS) entry which is preliminary data.</text>
</comment>
<sequence length="61" mass="7696">MMRHLFNEKNQLPITFQYIELIKRKKLKQKSKTITYYIPCEKYQTNFYVREEPYKHLVRIL</sequence>
<organism evidence="1 2">
    <name type="scientific">Chryseobacterium camelliae</name>
    <dbReference type="NCBI Taxonomy" id="1265445"/>
    <lineage>
        <taxon>Bacteria</taxon>
        <taxon>Pseudomonadati</taxon>
        <taxon>Bacteroidota</taxon>
        <taxon>Flavobacteriia</taxon>
        <taxon>Flavobacteriales</taxon>
        <taxon>Weeksellaceae</taxon>
        <taxon>Chryseobacterium group</taxon>
        <taxon>Chryseobacterium</taxon>
    </lineage>
</organism>